<protein>
    <submittedName>
        <fullName evidence="1">RNA polymerase subunit sigma-24</fullName>
    </submittedName>
</protein>
<dbReference type="EMBL" id="QURH01000968">
    <property type="protein sequence ID" value="RFU37452.1"/>
    <property type="molecule type" value="Genomic_DNA"/>
</dbReference>
<dbReference type="GO" id="GO:0016987">
    <property type="term" value="F:sigma factor activity"/>
    <property type="evidence" value="ECO:0007669"/>
    <property type="project" value="TreeGrafter"/>
</dbReference>
<dbReference type="PANTHER" id="PTHR30173:SF43">
    <property type="entry name" value="ECF RNA POLYMERASE SIGMA FACTOR SIGI-RELATED"/>
    <property type="match status" value="1"/>
</dbReference>
<dbReference type="Proteomes" id="UP000261811">
    <property type="component" value="Unassembled WGS sequence"/>
</dbReference>
<keyword evidence="2" id="KW-1185">Reference proteome</keyword>
<dbReference type="Gene3D" id="3.10.450.50">
    <property type="match status" value="1"/>
</dbReference>
<feature type="non-terminal residue" evidence="1">
    <location>
        <position position="1"/>
    </location>
</feature>
<dbReference type="AlphaFoldDB" id="A0A372JBV3"/>
<dbReference type="SUPFAM" id="SSF54427">
    <property type="entry name" value="NTF2-like"/>
    <property type="match status" value="1"/>
</dbReference>
<name>A0A372JBV3_9ACTN</name>
<reference evidence="1 2" key="1">
    <citation type="submission" date="2018-08" db="EMBL/GenBank/DDBJ databases">
        <title>Actinomadura jelena sp. nov., a novel Actinomycete isolated from soil in Chad.</title>
        <authorList>
            <person name="Shi L."/>
        </authorList>
    </citation>
    <scope>NUCLEOTIDE SEQUENCE [LARGE SCALE GENOMIC DNA]</scope>
    <source>
        <strain evidence="1 2">NEAU-G17</strain>
    </source>
</reference>
<comment type="caution">
    <text evidence="1">The sequence shown here is derived from an EMBL/GenBank/DDBJ whole genome shotgun (WGS) entry which is preliminary data.</text>
</comment>
<gene>
    <name evidence="1" type="ORF">DZF91_32850</name>
</gene>
<accession>A0A372JBV3</accession>
<evidence type="ECO:0000313" key="2">
    <source>
        <dbReference type="Proteomes" id="UP000261811"/>
    </source>
</evidence>
<proteinExistence type="predicted"/>
<dbReference type="InterPro" id="IPR052704">
    <property type="entry name" value="ECF_Sigma-70_Domain"/>
</dbReference>
<organism evidence="1 2">
    <name type="scientific">Actinomadura logoneensis</name>
    <dbReference type="NCBI Taxonomy" id="2293572"/>
    <lineage>
        <taxon>Bacteria</taxon>
        <taxon>Bacillati</taxon>
        <taxon>Actinomycetota</taxon>
        <taxon>Actinomycetes</taxon>
        <taxon>Streptosporangiales</taxon>
        <taxon>Thermomonosporaceae</taxon>
        <taxon>Actinomadura</taxon>
    </lineage>
</organism>
<sequence>RLDEARTPAAPEAERRRVVRELRRAWAANDIGAFVAVLAPDAVAVGDGGGVVAAMPEPVEGAERIARHMVDIISRAPGMTVSEEMVNARPGLVARYAGGIAGVFAFEFEDGLVSRIWCVRNPEKLRPWTAD</sequence>
<dbReference type="PANTHER" id="PTHR30173">
    <property type="entry name" value="SIGMA 19 FACTOR"/>
    <property type="match status" value="1"/>
</dbReference>
<dbReference type="InterPro" id="IPR032710">
    <property type="entry name" value="NTF2-like_dom_sf"/>
</dbReference>
<evidence type="ECO:0000313" key="1">
    <source>
        <dbReference type="EMBL" id="RFU37452.1"/>
    </source>
</evidence>